<evidence type="ECO:0000313" key="1">
    <source>
        <dbReference type="EMBL" id="KAI0029993.1"/>
    </source>
</evidence>
<comment type="caution">
    <text evidence="1">The sequence shown here is derived from an EMBL/GenBank/DDBJ whole genome shotgun (WGS) entry which is preliminary data.</text>
</comment>
<proteinExistence type="predicted"/>
<dbReference type="Proteomes" id="UP000814128">
    <property type="component" value="Unassembled WGS sequence"/>
</dbReference>
<sequence length="178" mass="18457">MYPLDGFQKNTLCALYHPSEPPSSITSPPPHPTTAAFLQSFASAAAKAATAKACGSLLAGHSSESDEFGDVAVWIGKGEYGAGHEQDVLRALGLELSVGQQINILSPQNISSFPSTIQPSSDSGAELEALKEHLGELEEKRFFAVNGSGEVVAFVLVGRIGGSDDWVGLLGVGIAADC</sequence>
<protein>
    <submittedName>
        <fullName evidence="1">Uncharacterized protein</fullName>
    </submittedName>
</protein>
<organism evidence="1 2">
    <name type="scientific">Vararia minispora EC-137</name>
    <dbReference type="NCBI Taxonomy" id="1314806"/>
    <lineage>
        <taxon>Eukaryota</taxon>
        <taxon>Fungi</taxon>
        <taxon>Dikarya</taxon>
        <taxon>Basidiomycota</taxon>
        <taxon>Agaricomycotina</taxon>
        <taxon>Agaricomycetes</taxon>
        <taxon>Russulales</taxon>
        <taxon>Lachnocladiaceae</taxon>
        <taxon>Vararia</taxon>
    </lineage>
</organism>
<keyword evidence="2" id="KW-1185">Reference proteome</keyword>
<reference evidence="1" key="2">
    <citation type="journal article" date="2022" name="New Phytol.">
        <title>Evolutionary transition to the ectomycorrhizal habit in the genomes of a hyperdiverse lineage of mushroom-forming fungi.</title>
        <authorList>
            <person name="Looney B."/>
            <person name="Miyauchi S."/>
            <person name="Morin E."/>
            <person name="Drula E."/>
            <person name="Courty P.E."/>
            <person name="Kohler A."/>
            <person name="Kuo A."/>
            <person name="LaButti K."/>
            <person name="Pangilinan J."/>
            <person name="Lipzen A."/>
            <person name="Riley R."/>
            <person name="Andreopoulos W."/>
            <person name="He G."/>
            <person name="Johnson J."/>
            <person name="Nolan M."/>
            <person name="Tritt A."/>
            <person name="Barry K.W."/>
            <person name="Grigoriev I.V."/>
            <person name="Nagy L.G."/>
            <person name="Hibbett D."/>
            <person name="Henrissat B."/>
            <person name="Matheny P.B."/>
            <person name="Labbe J."/>
            <person name="Martin F.M."/>
        </authorList>
    </citation>
    <scope>NUCLEOTIDE SEQUENCE</scope>
    <source>
        <strain evidence="1">EC-137</strain>
    </source>
</reference>
<reference evidence="1" key="1">
    <citation type="submission" date="2021-02" db="EMBL/GenBank/DDBJ databases">
        <authorList>
            <consortium name="DOE Joint Genome Institute"/>
            <person name="Ahrendt S."/>
            <person name="Looney B.P."/>
            <person name="Miyauchi S."/>
            <person name="Morin E."/>
            <person name="Drula E."/>
            <person name="Courty P.E."/>
            <person name="Chicoki N."/>
            <person name="Fauchery L."/>
            <person name="Kohler A."/>
            <person name="Kuo A."/>
            <person name="Labutti K."/>
            <person name="Pangilinan J."/>
            <person name="Lipzen A."/>
            <person name="Riley R."/>
            <person name="Andreopoulos W."/>
            <person name="He G."/>
            <person name="Johnson J."/>
            <person name="Barry K.W."/>
            <person name="Grigoriev I.V."/>
            <person name="Nagy L."/>
            <person name="Hibbett D."/>
            <person name="Henrissat B."/>
            <person name="Matheny P.B."/>
            <person name="Labbe J."/>
            <person name="Martin F."/>
        </authorList>
    </citation>
    <scope>NUCLEOTIDE SEQUENCE</scope>
    <source>
        <strain evidence="1">EC-137</strain>
    </source>
</reference>
<gene>
    <name evidence="1" type="ORF">K488DRAFT_88186</name>
</gene>
<dbReference type="EMBL" id="MU273645">
    <property type="protein sequence ID" value="KAI0029993.1"/>
    <property type="molecule type" value="Genomic_DNA"/>
</dbReference>
<name>A0ACB8QE57_9AGAM</name>
<evidence type="ECO:0000313" key="2">
    <source>
        <dbReference type="Proteomes" id="UP000814128"/>
    </source>
</evidence>
<accession>A0ACB8QE57</accession>